<dbReference type="RefSeq" id="XP_002287429.1">
    <property type="nucleotide sequence ID" value="XM_002287393.1"/>
</dbReference>
<accession>B8BV43</accession>
<feature type="compositionally biased region" description="Polar residues" evidence="1">
    <location>
        <begin position="1"/>
        <end position="16"/>
    </location>
</feature>
<dbReference type="EMBL" id="CM000639">
    <property type="protein sequence ID" value="EED94872.1"/>
    <property type="molecule type" value="Genomic_DNA"/>
</dbReference>
<dbReference type="PaxDb" id="35128-Thaps21403"/>
<evidence type="ECO:0000313" key="3">
    <source>
        <dbReference type="Proteomes" id="UP000001449"/>
    </source>
</evidence>
<evidence type="ECO:0000256" key="1">
    <source>
        <dbReference type="SAM" id="MobiDB-lite"/>
    </source>
</evidence>
<feature type="region of interest" description="Disordered" evidence="1">
    <location>
        <begin position="1"/>
        <end position="46"/>
    </location>
</feature>
<dbReference type="GeneID" id="7446686"/>
<dbReference type="OMA" id="LERTHRY"/>
<dbReference type="eggNOG" id="ENOG502SQPB">
    <property type="taxonomic scope" value="Eukaryota"/>
</dbReference>
<sequence length="467" mass="51765">MSTPQENIYEYNQKTTPEAVAPSGGGGHASSTVVSSAGGSVHRGVEQQPAMRSIAISHIPHRVLHFEPALKRESPGRIQPLSEFGRAPSNESTINNSLEFPKEQLYPNSHNTSSSDDVNLTPADRRWAVDHAVLQTRPDDYPLERTSRVIHGTKAEIISSRIAKCLQSRSIEAKFSKTENNVAECRNTDFCKFYIRLYLEKEGGDGGVLVEVQRLCGDCVSFMHDYRAVLDASEGKEVVKTVEKSIYWLLPLSEMSFMKDVPPLSKEEEVQPVNMTAELLASNQSDSNMLGMENLVSLTDSLQTVKPTAILSAKRILYPDHHDNKPFNMHNYVMSLVIFGNESEEKSFFEGTAMEEHDMRLRNLAICSVANSLALLAKEGCLSQTIDPCKDWYKDVLIPRLVQDLSTAGEHPHDACYACRCLSSLATTCERLADKMKIVGGLYALKSAEEVGQTEFGGIPLDEDSTF</sequence>
<keyword evidence="3" id="KW-1185">Reference proteome</keyword>
<dbReference type="PANTHER" id="PTHR32499:SF3">
    <property type="entry name" value="FASCICLIN-LIKE ARABINOGALACTAN PROTEIN 16"/>
    <property type="match status" value="1"/>
</dbReference>
<proteinExistence type="predicted"/>
<feature type="compositionally biased region" description="Low complexity" evidence="1">
    <location>
        <begin position="29"/>
        <end position="42"/>
    </location>
</feature>
<protein>
    <submittedName>
        <fullName evidence="2">Uncharacterized protein</fullName>
    </submittedName>
</protein>
<dbReference type="HOGENOM" id="CLU_563200_0_0_1"/>
<organism evidence="2 3">
    <name type="scientific">Thalassiosira pseudonana</name>
    <name type="common">Marine diatom</name>
    <name type="synonym">Cyclotella nana</name>
    <dbReference type="NCBI Taxonomy" id="35128"/>
    <lineage>
        <taxon>Eukaryota</taxon>
        <taxon>Sar</taxon>
        <taxon>Stramenopiles</taxon>
        <taxon>Ochrophyta</taxon>
        <taxon>Bacillariophyta</taxon>
        <taxon>Coscinodiscophyceae</taxon>
        <taxon>Thalassiosirophycidae</taxon>
        <taxon>Thalassiosirales</taxon>
        <taxon>Thalassiosiraceae</taxon>
        <taxon>Thalassiosira</taxon>
    </lineage>
</organism>
<dbReference type="InParanoid" id="B8BV43"/>
<dbReference type="KEGG" id="tps:THAPSDRAFT_21403"/>
<dbReference type="AlphaFoldDB" id="B8BV43"/>
<evidence type="ECO:0000313" key="2">
    <source>
        <dbReference type="EMBL" id="EED94872.1"/>
    </source>
</evidence>
<reference evidence="2 3" key="1">
    <citation type="journal article" date="2004" name="Science">
        <title>The genome of the diatom Thalassiosira pseudonana: ecology, evolution, and metabolism.</title>
        <authorList>
            <person name="Armbrust E.V."/>
            <person name="Berges J.A."/>
            <person name="Bowler C."/>
            <person name="Green B.R."/>
            <person name="Martinez D."/>
            <person name="Putnam N.H."/>
            <person name="Zhou S."/>
            <person name="Allen A.E."/>
            <person name="Apt K.E."/>
            <person name="Bechner M."/>
            <person name="Brzezinski M.A."/>
            <person name="Chaal B.K."/>
            <person name="Chiovitti A."/>
            <person name="Davis A.K."/>
            <person name="Demarest M.S."/>
            <person name="Detter J.C."/>
            <person name="Glavina T."/>
            <person name="Goodstein D."/>
            <person name="Hadi M.Z."/>
            <person name="Hellsten U."/>
            <person name="Hildebrand M."/>
            <person name="Jenkins B.D."/>
            <person name="Jurka J."/>
            <person name="Kapitonov V.V."/>
            <person name="Kroger N."/>
            <person name="Lau W.W."/>
            <person name="Lane T.W."/>
            <person name="Larimer F.W."/>
            <person name="Lippmeier J.C."/>
            <person name="Lucas S."/>
            <person name="Medina M."/>
            <person name="Montsant A."/>
            <person name="Obornik M."/>
            <person name="Parker M.S."/>
            <person name="Palenik B."/>
            <person name="Pazour G.J."/>
            <person name="Richardson P.M."/>
            <person name="Rynearson T.A."/>
            <person name="Saito M.A."/>
            <person name="Schwartz D.C."/>
            <person name="Thamatrakoln K."/>
            <person name="Valentin K."/>
            <person name="Vardi A."/>
            <person name="Wilkerson F.P."/>
            <person name="Rokhsar D.S."/>
        </authorList>
    </citation>
    <scope>NUCLEOTIDE SEQUENCE [LARGE SCALE GENOMIC DNA]</scope>
    <source>
        <strain evidence="2 3">CCMP1335</strain>
    </source>
</reference>
<dbReference type="InterPro" id="IPR044654">
    <property type="entry name" value="FLA15/16/17/18"/>
</dbReference>
<dbReference type="PANTHER" id="PTHR32499">
    <property type="entry name" value="FASCICLIN-LIKE ARABINOGALACTAN PROTEIN 16"/>
    <property type="match status" value="1"/>
</dbReference>
<name>B8BV43_THAPS</name>
<reference evidence="2 3" key="2">
    <citation type="journal article" date="2008" name="Nature">
        <title>The Phaeodactylum genome reveals the evolutionary history of diatom genomes.</title>
        <authorList>
            <person name="Bowler C."/>
            <person name="Allen A.E."/>
            <person name="Badger J.H."/>
            <person name="Grimwood J."/>
            <person name="Jabbari K."/>
            <person name="Kuo A."/>
            <person name="Maheswari U."/>
            <person name="Martens C."/>
            <person name="Maumus F."/>
            <person name="Otillar R.P."/>
            <person name="Rayko E."/>
            <person name="Salamov A."/>
            <person name="Vandepoele K."/>
            <person name="Beszteri B."/>
            <person name="Gruber A."/>
            <person name="Heijde M."/>
            <person name="Katinka M."/>
            <person name="Mock T."/>
            <person name="Valentin K."/>
            <person name="Verret F."/>
            <person name="Berges J.A."/>
            <person name="Brownlee C."/>
            <person name="Cadoret J.P."/>
            <person name="Chiovitti A."/>
            <person name="Choi C.J."/>
            <person name="Coesel S."/>
            <person name="De Martino A."/>
            <person name="Detter J.C."/>
            <person name="Durkin C."/>
            <person name="Falciatore A."/>
            <person name="Fournet J."/>
            <person name="Haruta M."/>
            <person name="Huysman M.J."/>
            <person name="Jenkins B.D."/>
            <person name="Jiroutova K."/>
            <person name="Jorgensen R.E."/>
            <person name="Joubert Y."/>
            <person name="Kaplan A."/>
            <person name="Kroger N."/>
            <person name="Kroth P.G."/>
            <person name="La Roche J."/>
            <person name="Lindquist E."/>
            <person name="Lommer M."/>
            <person name="Martin-Jezequel V."/>
            <person name="Lopez P.J."/>
            <person name="Lucas S."/>
            <person name="Mangogna M."/>
            <person name="McGinnis K."/>
            <person name="Medlin L.K."/>
            <person name="Montsant A."/>
            <person name="Oudot-Le Secq M.P."/>
            <person name="Napoli C."/>
            <person name="Obornik M."/>
            <person name="Parker M.S."/>
            <person name="Petit J.L."/>
            <person name="Porcel B.M."/>
            <person name="Poulsen N."/>
            <person name="Robison M."/>
            <person name="Rychlewski L."/>
            <person name="Rynearson T.A."/>
            <person name="Schmutz J."/>
            <person name="Shapiro H."/>
            <person name="Siaut M."/>
            <person name="Stanley M."/>
            <person name="Sussman M.R."/>
            <person name="Taylor A.R."/>
            <person name="Vardi A."/>
            <person name="von Dassow P."/>
            <person name="Vyverman W."/>
            <person name="Willis A."/>
            <person name="Wyrwicz L.S."/>
            <person name="Rokhsar D.S."/>
            <person name="Weissenbach J."/>
            <person name="Armbrust E.V."/>
            <person name="Green B.R."/>
            <person name="Van de Peer Y."/>
            <person name="Grigoriev I.V."/>
        </authorList>
    </citation>
    <scope>NUCLEOTIDE SEQUENCE [LARGE SCALE GENOMIC DNA]</scope>
    <source>
        <strain evidence="2 3">CCMP1335</strain>
    </source>
</reference>
<gene>
    <name evidence="2" type="ORF">THAPSDRAFT_21403</name>
</gene>
<feature type="region of interest" description="Disordered" evidence="1">
    <location>
        <begin position="70"/>
        <end position="94"/>
    </location>
</feature>
<dbReference type="Proteomes" id="UP000001449">
    <property type="component" value="Chromosome 2"/>
</dbReference>